<protein>
    <submittedName>
        <fullName evidence="2">Uncharacterized protein</fullName>
    </submittedName>
</protein>
<accession>A0ABX7BV06</accession>
<dbReference type="EMBL" id="CP068047">
    <property type="protein sequence ID" value="QQR34889.1"/>
    <property type="molecule type" value="Genomic_DNA"/>
</dbReference>
<keyword evidence="1" id="KW-0732">Signal</keyword>
<dbReference type="RefSeq" id="WP_201653425.1">
    <property type="nucleotide sequence ID" value="NZ_CP068047.1"/>
</dbReference>
<name>A0ABX7BV06_9HYPH</name>
<gene>
    <name evidence="2" type="ORF">JI749_10905</name>
</gene>
<feature type="chain" id="PRO_5046995229" evidence="1">
    <location>
        <begin position="20"/>
        <end position="129"/>
    </location>
</feature>
<dbReference type="Proteomes" id="UP000595460">
    <property type="component" value="Chromosome"/>
</dbReference>
<evidence type="ECO:0000256" key="1">
    <source>
        <dbReference type="SAM" id="SignalP"/>
    </source>
</evidence>
<organism evidence="2 3">
    <name type="scientific">Devosia oryziradicis</name>
    <dbReference type="NCBI Taxonomy" id="2801335"/>
    <lineage>
        <taxon>Bacteria</taxon>
        <taxon>Pseudomonadati</taxon>
        <taxon>Pseudomonadota</taxon>
        <taxon>Alphaproteobacteria</taxon>
        <taxon>Hyphomicrobiales</taxon>
        <taxon>Devosiaceae</taxon>
        <taxon>Devosia</taxon>
    </lineage>
</organism>
<sequence length="129" mass="14065">MRRIAIIIALAGVAQPAMAEDATVYVNADGEIRSVALDAPQYLRYEFQAVQCVTAPCPNYFVLAADTPTADGVVVWSDEIPPEIVASREILAAMENLADGPMCWVIRGDLIMEEEGTTLRIDELVDSCY</sequence>
<feature type="signal peptide" evidence="1">
    <location>
        <begin position="1"/>
        <end position="19"/>
    </location>
</feature>
<reference evidence="2 3" key="1">
    <citation type="submission" date="2021-01" db="EMBL/GenBank/DDBJ databases">
        <title>Genome seq and assembly of Devosia sp. G19.</title>
        <authorList>
            <person name="Chhetri G."/>
        </authorList>
    </citation>
    <scope>NUCLEOTIDE SEQUENCE [LARGE SCALE GENOMIC DNA]</scope>
    <source>
        <strain evidence="2 3">G19</strain>
    </source>
</reference>
<evidence type="ECO:0000313" key="2">
    <source>
        <dbReference type="EMBL" id="QQR34889.1"/>
    </source>
</evidence>
<proteinExistence type="predicted"/>
<keyword evidence="3" id="KW-1185">Reference proteome</keyword>
<evidence type="ECO:0000313" key="3">
    <source>
        <dbReference type="Proteomes" id="UP000595460"/>
    </source>
</evidence>